<keyword evidence="1" id="KW-0479">Metal-binding</keyword>
<dbReference type="AlphaFoldDB" id="A0A232F0D7"/>
<evidence type="ECO:0000256" key="4">
    <source>
        <dbReference type="ARBA" id="ARBA00022833"/>
    </source>
</evidence>
<evidence type="ECO:0000256" key="6">
    <source>
        <dbReference type="SAM" id="MobiDB-lite"/>
    </source>
</evidence>
<keyword evidence="2" id="KW-0677">Repeat</keyword>
<dbReference type="SUPFAM" id="SSF57667">
    <property type="entry name" value="beta-beta-alpha zinc fingers"/>
    <property type="match status" value="2"/>
</dbReference>
<dbReference type="PROSITE" id="PS50157">
    <property type="entry name" value="ZINC_FINGER_C2H2_2"/>
    <property type="match status" value="2"/>
</dbReference>
<dbReference type="Proteomes" id="UP000215335">
    <property type="component" value="Unassembled WGS sequence"/>
</dbReference>
<gene>
    <name evidence="8" type="ORF">TSAR_006180</name>
</gene>
<accession>A0A232F0D7</accession>
<feature type="compositionally biased region" description="Basic and acidic residues" evidence="6">
    <location>
        <begin position="854"/>
        <end position="871"/>
    </location>
</feature>
<comment type="caution">
    <text evidence="8">The sequence shown here is derived from an EMBL/GenBank/DDBJ whole genome shotgun (WGS) entry which is preliminary data.</text>
</comment>
<evidence type="ECO:0000256" key="2">
    <source>
        <dbReference type="ARBA" id="ARBA00022737"/>
    </source>
</evidence>
<feature type="domain" description="C2H2-type" evidence="7">
    <location>
        <begin position="575"/>
        <end position="602"/>
    </location>
</feature>
<dbReference type="GO" id="GO:0008270">
    <property type="term" value="F:zinc ion binding"/>
    <property type="evidence" value="ECO:0007669"/>
    <property type="project" value="UniProtKB-KW"/>
</dbReference>
<reference evidence="8 9" key="1">
    <citation type="journal article" date="2017" name="Curr. Biol.">
        <title>The Evolution of Venom by Co-option of Single-Copy Genes.</title>
        <authorList>
            <person name="Martinson E.O."/>
            <person name="Mrinalini"/>
            <person name="Kelkar Y.D."/>
            <person name="Chang C.H."/>
            <person name="Werren J.H."/>
        </authorList>
    </citation>
    <scope>NUCLEOTIDE SEQUENCE [LARGE SCALE GENOMIC DNA]</scope>
    <source>
        <strain evidence="8 9">Alberta</strain>
        <tissue evidence="8">Whole body</tissue>
    </source>
</reference>
<dbReference type="EMBL" id="NNAY01001404">
    <property type="protein sequence ID" value="OXU24085.1"/>
    <property type="molecule type" value="Genomic_DNA"/>
</dbReference>
<evidence type="ECO:0000256" key="3">
    <source>
        <dbReference type="ARBA" id="ARBA00022771"/>
    </source>
</evidence>
<dbReference type="Gene3D" id="3.30.160.60">
    <property type="entry name" value="Classic Zinc Finger"/>
    <property type="match status" value="2"/>
</dbReference>
<dbReference type="PANTHER" id="PTHR24379:SF121">
    <property type="entry name" value="C2H2-TYPE DOMAIN-CONTAINING PROTEIN"/>
    <property type="match status" value="1"/>
</dbReference>
<dbReference type="STRING" id="543379.A0A232F0D7"/>
<feature type="compositionally biased region" description="Polar residues" evidence="6">
    <location>
        <begin position="830"/>
        <end position="842"/>
    </location>
</feature>
<keyword evidence="3 5" id="KW-0863">Zinc-finger</keyword>
<dbReference type="SMART" id="SM00355">
    <property type="entry name" value="ZnF_C2H2"/>
    <property type="match status" value="7"/>
</dbReference>
<feature type="region of interest" description="Disordered" evidence="6">
    <location>
        <begin position="824"/>
        <end position="871"/>
    </location>
</feature>
<dbReference type="OrthoDB" id="8922241at2759"/>
<organism evidence="8 9">
    <name type="scientific">Trichomalopsis sarcophagae</name>
    <dbReference type="NCBI Taxonomy" id="543379"/>
    <lineage>
        <taxon>Eukaryota</taxon>
        <taxon>Metazoa</taxon>
        <taxon>Ecdysozoa</taxon>
        <taxon>Arthropoda</taxon>
        <taxon>Hexapoda</taxon>
        <taxon>Insecta</taxon>
        <taxon>Pterygota</taxon>
        <taxon>Neoptera</taxon>
        <taxon>Endopterygota</taxon>
        <taxon>Hymenoptera</taxon>
        <taxon>Apocrita</taxon>
        <taxon>Proctotrupomorpha</taxon>
        <taxon>Chalcidoidea</taxon>
        <taxon>Pteromalidae</taxon>
        <taxon>Pteromalinae</taxon>
        <taxon>Trichomalopsis</taxon>
    </lineage>
</organism>
<dbReference type="InterPro" id="IPR013087">
    <property type="entry name" value="Znf_C2H2_type"/>
</dbReference>
<dbReference type="InterPro" id="IPR036236">
    <property type="entry name" value="Znf_C2H2_sf"/>
</dbReference>
<sequence>MVEGVIMTSATMSSVPLQSTKAVPSSAGISKVLLTGSVRRLFNQPNIVIHAIPRNNSPTAFKMVSSSSYPHNKSEINGEYQLPDKPGVSIQVINPSNEKDDEEEYLLPSKNNGKSEILLVPIVRKRKACGHFEPCESLVITPLISINITEDEIDAKVTRHCQNKKCDALSIDHDRCRRASIRLHHCDKFMICDMCEITFKTCKARLNHKKCRRKRVVDYQHINVNHNDVKKIRMREQELQMSKELELKRRSMVKITPTCINPLSILKGNEELIITPILPPKNSLLNFIPANNNISNINNNNNSIKEVLGNKRKHVEETDMKLTSEKISEIILTCKKTIDSQKQNEKLGSTPLKQIKLADHLNGATVDIRDTPNIPNQPCIKLTEMPTSSVDFVLMKHQQQKTQIVNTDLIINNLNATEQKPVANVPETKPDKTVGVESLKHLSVNNWVMSSQSFATPYKVVPIAELKSEPSMLHHTQGLPKFCVVPNSNIPPKLTARLVPQQMKKSESKLAPKLLKIAPKVILEQAPILNSGKFRPLQPALAGNVRNVEEKLTDPSLNKAQKRRRRKKNSKKGKFSCSVCSKKFSSSKYCEQHEKSHSNSDLQLSFFCKICDKGFPSKIIMNKHIAVDHKPGQVRCEMCDEVLPSLQDLLIHMNSPETKVNRKCSDCPKSFDTCSSLDFHMKKEHGFVICGLCKRQIAESKFKRHLMLEHSISKNRLENSIHKLSCPPDGNEEVREVNLISESSVVTKSVSKTEPVNENKAEMDCIAKNRSVRRRSSKEFFVCTVCERRFEYERQYSIHLATNPMKFTLCPNCGRKFHKKTDYTEHSKTCPRNTLVPVNTTPKGRKSSAANEEINLKSDNDNKSRNSIDQKQNEKLDSINCIKIKSNKVIVQKIQVKTILKTAVEDKITNGLKLNSNDCLDKLKIIEVDSNSQKNDDYDVIDCDDKEDLLLSSSESLQTNSNGFAEFDNSMAVSSIHQDHNYQAVQ</sequence>
<dbReference type="Pfam" id="PF12874">
    <property type="entry name" value="zf-met"/>
    <property type="match status" value="1"/>
</dbReference>
<evidence type="ECO:0000313" key="8">
    <source>
        <dbReference type="EMBL" id="OXU24085.1"/>
    </source>
</evidence>
<evidence type="ECO:0000256" key="1">
    <source>
        <dbReference type="ARBA" id="ARBA00022723"/>
    </source>
</evidence>
<dbReference type="PANTHER" id="PTHR24379">
    <property type="entry name" value="KRAB AND ZINC FINGER DOMAIN-CONTAINING"/>
    <property type="match status" value="1"/>
</dbReference>
<evidence type="ECO:0000259" key="7">
    <source>
        <dbReference type="PROSITE" id="PS50157"/>
    </source>
</evidence>
<evidence type="ECO:0000313" key="9">
    <source>
        <dbReference type="Proteomes" id="UP000215335"/>
    </source>
</evidence>
<evidence type="ECO:0000256" key="5">
    <source>
        <dbReference type="PROSITE-ProRule" id="PRU00042"/>
    </source>
</evidence>
<keyword evidence="9" id="KW-1185">Reference proteome</keyword>
<proteinExistence type="predicted"/>
<dbReference type="PROSITE" id="PS00028">
    <property type="entry name" value="ZINC_FINGER_C2H2_1"/>
    <property type="match status" value="3"/>
</dbReference>
<name>A0A232F0D7_9HYME</name>
<protein>
    <recommendedName>
        <fullName evidence="7">C2H2-type domain-containing protein</fullName>
    </recommendedName>
</protein>
<feature type="domain" description="C2H2-type" evidence="7">
    <location>
        <begin position="662"/>
        <end position="685"/>
    </location>
</feature>
<keyword evidence="4" id="KW-0862">Zinc</keyword>